<comment type="caution">
    <text evidence="1">The sequence shown here is derived from an EMBL/GenBank/DDBJ whole genome shotgun (WGS) entry which is preliminary data.</text>
</comment>
<organism evidence="1 2">
    <name type="scientific">Paenibacillus popilliae</name>
    <name type="common">Bacillus popilliae</name>
    <dbReference type="NCBI Taxonomy" id="78057"/>
    <lineage>
        <taxon>Bacteria</taxon>
        <taxon>Bacillati</taxon>
        <taxon>Bacillota</taxon>
        <taxon>Bacilli</taxon>
        <taxon>Bacillales</taxon>
        <taxon>Paenibacillaceae</taxon>
        <taxon>Paenibacillus</taxon>
    </lineage>
</organism>
<keyword evidence="2" id="KW-1185">Reference proteome</keyword>
<gene>
    <name evidence="1" type="ORF">C7Y44_01275</name>
</gene>
<sequence>MVFGRRTNQFIKITTMDNVAFFLRRDYQYIRPNRMNLQVLPLGMVGELYIGGVGLARGYYRAKEQTMEKFLDSPVSGSCSAIRAAAGLWSTPTDLGKIYHRYPGSNNRQVGCIPEKLLRERDDETVPRSIHGARFCVRRTG</sequence>
<name>A0ABY3AUN4_PAEPP</name>
<dbReference type="SUPFAM" id="SSF56801">
    <property type="entry name" value="Acetyl-CoA synthetase-like"/>
    <property type="match status" value="1"/>
</dbReference>
<accession>A0ABY3AUN4</accession>
<dbReference type="RefSeq" id="WP_142542319.1">
    <property type="nucleotide sequence ID" value="NZ_SADY01000001.1"/>
</dbReference>
<dbReference type="Gene3D" id="2.30.38.10">
    <property type="entry name" value="Luciferase, Domain 3"/>
    <property type="match status" value="1"/>
</dbReference>
<reference evidence="1 2" key="1">
    <citation type="submission" date="2018-03" db="EMBL/GenBank/DDBJ databases">
        <title>Aerobic endospore-forming bacteria genome sequencing and assembly.</title>
        <authorList>
            <person name="Cavalcante D.A."/>
            <person name="Driks A."/>
            <person name="Putonti C."/>
            <person name="De-Souza M.T."/>
        </authorList>
    </citation>
    <scope>NUCLEOTIDE SEQUENCE [LARGE SCALE GENOMIC DNA]</scope>
    <source>
        <strain evidence="1 2">SDF0028</strain>
    </source>
</reference>
<protein>
    <submittedName>
        <fullName evidence="1">Uncharacterized protein</fullName>
    </submittedName>
</protein>
<evidence type="ECO:0000313" key="1">
    <source>
        <dbReference type="EMBL" id="TQR46350.1"/>
    </source>
</evidence>
<evidence type="ECO:0000313" key="2">
    <source>
        <dbReference type="Proteomes" id="UP000316208"/>
    </source>
</evidence>
<proteinExistence type="predicted"/>
<dbReference type="Proteomes" id="UP000316208">
    <property type="component" value="Unassembled WGS sequence"/>
</dbReference>
<dbReference type="EMBL" id="SADY01000001">
    <property type="protein sequence ID" value="TQR46350.1"/>
    <property type="molecule type" value="Genomic_DNA"/>
</dbReference>